<dbReference type="EMBL" id="BMOM01000039">
    <property type="protein sequence ID" value="GGM19963.1"/>
    <property type="molecule type" value="Genomic_DNA"/>
</dbReference>
<feature type="chain" id="PRO_5045669104" description="DUF4198 domain-containing protein" evidence="1">
    <location>
        <begin position="24"/>
        <end position="291"/>
    </location>
</feature>
<name>A0ABQ2GZH3_9DEIO</name>
<keyword evidence="1" id="KW-0732">Signal</keyword>
<keyword evidence="3" id="KW-1185">Reference proteome</keyword>
<evidence type="ECO:0000313" key="3">
    <source>
        <dbReference type="Proteomes" id="UP000661918"/>
    </source>
</evidence>
<comment type="caution">
    <text evidence="2">The sequence shown here is derived from an EMBL/GenBank/DDBJ whole genome shotgun (WGS) entry which is preliminary data.</text>
</comment>
<gene>
    <name evidence="2" type="ORF">GCM10010841_30000</name>
</gene>
<evidence type="ECO:0008006" key="4">
    <source>
        <dbReference type="Google" id="ProtNLM"/>
    </source>
</evidence>
<evidence type="ECO:0000256" key="1">
    <source>
        <dbReference type="SAM" id="SignalP"/>
    </source>
</evidence>
<evidence type="ECO:0000313" key="2">
    <source>
        <dbReference type="EMBL" id="GGM19963.1"/>
    </source>
</evidence>
<proteinExistence type="predicted"/>
<protein>
    <recommendedName>
        <fullName evidence="4">DUF4198 domain-containing protein</fullName>
    </recommendedName>
</protein>
<feature type="signal peptide" evidence="1">
    <location>
        <begin position="1"/>
        <end position="23"/>
    </location>
</feature>
<organism evidence="2 3">
    <name type="scientific">Deinococcus aerophilus</name>
    <dbReference type="NCBI Taxonomy" id="522488"/>
    <lineage>
        <taxon>Bacteria</taxon>
        <taxon>Thermotogati</taxon>
        <taxon>Deinococcota</taxon>
        <taxon>Deinococci</taxon>
        <taxon>Deinococcales</taxon>
        <taxon>Deinococcaceae</taxon>
        <taxon>Deinococcus</taxon>
    </lineage>
</organism>
<dbReference type="RefSeq" id="WP_229753143.1">
    <property type="nucleotide sequence ID" value="NZ_BMOM01000039.1"/>
</dbReference>
<reference evidence="3" key="1">
    <citation type="journal article" date="2019" name="Int. J. Syst. Evol. Microbiol.">
        <title>The Global Catalogue of Microorganisms (GCM) 10K type strain sequencing project: providing services to taxonomists for standard genome sequencing and annotation.</title>
        <authorList>
            <consortium name="The Broad Institute Genomics Platform"/>
            <consortium name="The Broad Institute Genome Sequencing Center for Infectious Disease"/>
            <person name="Wu L."/>
            <person name="Ma J."/>
        </authorList>
    </citation>
    <scope>NUCLEOTIDE SEQUENCE [LARGE SCALE GENOMIC DNA]</scope>
    <source>
        <strain evidence="3">JCM 15443</strain>
    </source>
</reference>
<accession>A0ABQ2GZH3</accession>
<sequence length="291" mass="30961">MHALQFSLAALTLTLLSAAAAQSAPNVTITTTKDGYQVPAQVPAGYVHFTLKNDTDRPAEIQLFKLNPGVSADTLKSAVAALATDPGDNSADVEARIINSSELYGGVPELAAKANYDFTVNLEPGTYVVSTTSSNGDEKNPQALANLGYFQTFEVTKGDNAAAAPKADYRLQLADFALAFPATNIAAGQHTWEVVNDGRQPHFVMIMPVKPGKTEADVMKFMMSDGPSGTQDESPISMDETHGGGVISPGKTTYIDMNLAPGNYFAVCFVTDPKTKMPHAMLGMTRFFSVK</sequence>
<dbReference type="Proteomes" id="UP000661918">
    <property type="component" value="Unassembled WGS sequence"/>
</dbReference>